<dbReference type="Pfam" id="PF00440">
    <property type="entry name" value="TetR_N"/>
    <property type="match status" value="1"/>
</dbReference>
<feature type="DNA-binding region" description="H-T-H motif" evidence="4">
    <location>
        <begin position="29"/>
        <end position="48"/>
    </location>
</feature>
<evidence type="ECO:0000256" key="3">
    <source>
        <dbReference type="ARBA" id="ARBA00023163"/>
    </source>
</evidence>
<keyword evidence="1" id="KW-0805">Transcription regulation</keyword>
<evidence type="ECO:0000313" key="7">
    <source>
        <dbReference type="Proteomes" id="UP001595829"/>
    </source>
</evidence>
<dbReference type="PROSITE" id="PS50977">
    <property type="entry name" value="HTH_TETR_2"/>
    <property type="match status" value="1"/>
</dbReference>
<proteinExistence type="predicted"/>
<organism evidence="6 7">
    <name type="scientific">Streptomyces coeruleoprunus</name>
    <dbReference type="NCBI Taxonomy" id="285563"/>
    <lineage>
        <taxon>Bacteria</taxon>
        <taxon>Bacillati</taxon>
        <taxon>Actinomycetota</taxon>
        <taxon>Actinomycetes</taxon>
        <taxon>Kitasatosporales</taxon>
        <taxon>Streptomycetaceae</taxon>
        <taxon>Streptomyces</taxon>
    </lineage>
</organism>
<keyword evidence="2 4" id="KW-0238">DNA-binding</keyword>
<dbReference type="InterPro" id="IPR009057">
    <property type="entry name" value="Homeodomain-like_sf"/>
</dbReference>
<evidence type="ECO:0000259" key="5">
    <source>
        <dbReference type="PROSITE" id="PS50977"/>
    </source>
</evidence>
<keyword evidence="7" id="KW-1185">Reference proteome</keyword>
<dbReference type="Proteomes" id="UP001595829">
    <property type="component" value="Unassembled WGS sequence"/>
</dbReference>
<dbReference type="PANTHER" id="PTHR30055">
    <property type="entry name" value="HTH-TYPE TRANSCRIPTIONAL REGULATOR RUTR"/>
    <property type="match status" value="1"/>
</dbReference>
<dbReference type="SUPFAM" id="SSF46689">
    <property type="entry name" value="Homeodomain-like"/>
    <property type="match status" value="1"/>
</dbReference>
<protein>
    <submittedName>
        <fullName evidence="6">TetR/AcrR family transcriptional regulator</fullName>
    </submittedName>
</protein>
<keyword evidence="3" id="KW-0804">Transcription</keyword>
<evidence type="ECO:0000256" key="1">
    <source>
        <dbReference type="ARBA" id="ARBA00023015"/>
    </source>
</evidence>
<evidence type="ECO:0000313" key="6">
    <source>
        <dbReference type="EMBL" id="MFC5026565.1"/>
    </source>
</evidence>
<name>A0ABV9XME8_9ACTN</name>
<dbReference type="PANTHER" id="PTHR30055:SF234">
    <property type="entry name" value="HTH-TYPE TRANSCRIPTIONAL REGULATOR BETI"/>
    <property type="match status" value="1"/>
</dbReference>
<dbReference type="InterPro" id="IPR050109">
    <property type="entry name" value="HTH-type_TetR-like_transc_reg"/>
</dbReference>
<evidence type="ECO:0000256" key="2">
    <source>
        <dbReference type="ARBA" id="ARBA00023125"/>
    </source>
</evidence>
<gene>
    <name evidence="6" type="ORF">ACFPM3_30980</name>
</gene>
<feature type="domain" description="HTH tetR-type" evidence="5">
    <location>
        <begin position="6"/>
        <end position="66"/>
    </location>
</feature>
<sequence>MARPPRFDIDQFLDAAVRRAAVSGPAGVTMSAVAKDAGAPSGSVYHRFPGRAALLAEVWLRTVERFQDGYLQALASQADPRRSARAATRHVVAWSRAYPQEAALLLYGPREFGRPEWSDEHRARADRGNQRVFAAVTALARELGALDPQAAERVTIALVDLPLSLVRRHLRAGEPLPAHAEDLAEQCAAALLDPPVENP</sequence>
<dbReference type="EMBL" id="JBHSJD010000026">
    <property type="protein sequence ID" value="MFC5026565.1"/>
    <property type="molecule type" value="Genomic_DNA"/>
</dbReference>
<dbReference type="InterPro" id="IPR001647">
    <property type="entry name" value="HTH_TetR"/>
</dbReference>
<dbReference type="Gene3D" id="1.10.357.10">
    <property type="entry name" value="Tetracycline Repressor, domain 2"/>
    <property type="match status" value="1"/>
</dbReference>
<comment type="caution">
    <text evidence="6">The sequence shown here is derived from an EMBL/GenBank/DDBJ whole genome shotgun (WGS) entry which is preliminary data.</text>
</comment>
<reference evidence="7" key="1">
    <citation type="journal article" date="2019" name="Int. J. Syst. Evol. Microbiol.">
        <title>The Global Catalogue of Microorganisms (GCM) 10K type strain sequencing project: providing services to taxonomists for standard genome sequencing and annotation.</title>
        <authorList>
            <consortium name="The Broad Institute Genomics Platform"/>
            <consortium name="The Broad Institute Genome Sequencing Center for Infectious Disease"/>
            <person name="Wu L."/>
            <person name="Ma J."/>
        </authorList>
    </citation>
    <scope>NUCLEOTIDE SEQUENCE [LARGE SCALE GENOMIC DNA]</scope>
    <source>
        <strain evidence="7">CGMCC 4.1648</strain>
    </source>
</reference>
<dbReference type="RefSeq" id="WP_345692341.1">
    <property type="nucleotide sequence ID" value="NZ_BAABIT010000001.1"/>
</dbReference>
<evidence type="ECO:0000256" key="4">
    <source>
        <dbReference type="PROSITE-ProRule" id="PRU00335"/>
    </source>
</evidence>
<accession>A0ABV9XME8</accession>